<dbReference type="Proteomes" id="UP000829364">
    <property type="component" value="Chromosome 2"/>
</dbReference>
<keyword evidence="1" id="KW-0234">DNA repair</keyword>
<evidence type="ECO:0000256" key="1">
    <source>
        <dbReference type="RuleBase" id="RU363044"/>
    </source>
</evidence>
<dbReference type="AlphaFoldDB" id="A0A9Q8V9W8"/>
<keyword evidence="1" id="KW-0378">Hydrolase</keyword>
<dbReference type="GO" id="GO:0043139">
    <property type="term" value="F:5'-3' DNA helicase activity"/>
    <property type="evidence" value="ECO:0007669"/>
    <property type="project" value="UniProtKB-EC"/>
</dbReference>
<dbReference type="GO" id="GO:0000723">
    <property type="term" value="P:telomere maintenance"/>
    <property type="evidence" value="ECO:0007669"/>
    <property type="project" value="InterPro"/>
</dbReference>
<keyword evidence="1" id="KW-0067">ATP-binding</keyword>
<feature type="domain" description="DNA helicase Pif1-like DEAD-box helicase" evidence="2">
    <location>
        <begin position="292"/>
        <end position="347"/>
    </location>
</feature>
<keyword evidence="1" id="KW-0233">DNA recombination</keyword>
<keyword evidence="1" id="KW-0547">Nucleotide-binding</keyword>
<dbReference type="GO" id="GO:0016787">
    <property type="term" value="F:hydrolase activity"/>
    <property type="evidence" value="ECO:0007669"/>
    <property type="project" value="UniProtKB-KW"/>
</dbReference>
<keyword evidence="1" id="KW-0227">DNA damage</keyword>
<dbReference type="OrthoDB" id="4925607at2759"/>
<proteinExistence type="inferred from homology"/>
<dbReference type="GO" id="GO:0006310">
    <property type="term" value="P:DNA recombination"/>
    <property type="evidence" value="ECO:0007669"/>
    <property type="project" value="UniProtKB-KW"/>
</dbReference>
<reference evidence="3" key="1">
    <citation type="submission" date="2021-11" db="EMBL/GenBank/DDBJ databases">
        <title>Purpureocillium_takamizusanense_genome.</title>
        <authorList>
            <person name="Nguyen N.-H."/>
        </authorList>
    </citation>
    <scope>NUCLEOTIDE SEQUENCE</scope>
    <source>
        <strain evidence="3">PT3</strain>
    </source>
</reference>
<dbReference type="EC" id="5.6.2.3" evidence="1"/>
<comment type="cofactor">
    <cofactor evidence="1">
        <name>Mg(2+)</name>
        <dbReference type="ChEBI" id="CHEBI:18420"/>
    </cofactor>
</comment>
<dbReference type="SUPFAM" id="SSF52540">
    <property type="entry name" value="P-loop containing nucleoside triphosphate hydrolases"/>
    <property type="match status" value="1"/>
</dbReference>
<dbReference type="InterPro" id="IPR010285">
    <property type="entry name" value="DNA_helicase_pif1-like_DEAD"/>
</dbReference>
<organism evidence="3 4">
    <name type="scientific">Purpureocillium takamizusanense</name>
    <dbReference type="NCBI Taxonomy" id="2060973"/>
    <lineage>
        <taxon>Eukaryota</taxon>
        <taxon>Fungi</taxon>
        <taxon>Dikarya</taxon>
        <taxon>Ascomycota</taxon>
        <taxon>Pezizomycotina</taxon>
        <taxon>Sordariomycetes</taxon>
        <taxon>Hypocreomycetidae</taxon>
        <taxon>Hypocreales</taxon>
        <taxon>Ophiocordycipitaceae</taxon>
        <taxon>Purpureocillium</taxon>
    </lineage>
</organism>
<dbReference type="Gene3D" id="3.40.50.300">
    <property type="entry name" value="P-loop containing nucleotide triphosphate hydrolases"/>
    <property type="match status" value="1"/>
</dbReference>
<dbReference type="GO" id="GO:0005524">
    <property type="term" value="F:ATP binding"/>
    <property type="evidence" value="ECO:0007669"/>
    <property type="project" value="UniProtKB-KW"/>
</dbReference>
<dbReference type="EMBL" id="CP086355">
    <property type="protein sequence ID" value="UNI17166.1"/>
    <property type="molecule type" value="Genomic_DNA"/>
</dbReference>
<dbReference type="GeneID" id="72065499"/>
<keyword evidence="4" id="KW-1185">Reference proteome</keyword>
<evidence type="ECO:0000313" key="4">
    <source>
        <dbReference type="Proteomes" id="UP000829364"/>
    </source>
</evidence>
<keyword evidence="1" id="KW-0347">Helicase</keyword>
<dbReference type="RefSeq" id="XP_047840647.1">
    <property type="nucleotide sequence ID" value="XM_047984673.1"/>
</dbReference>
<sequence length="380" mass="40579">MPPKHLALFVPWESFLHEESGDINDIWTRAQSALSPRIWRLVANVQLLRRSAEDAKRDAKQWAASCADDYATAAHFDEGDGAETTGEAYEAGKVGDATRLMDVIRTALGPSQVTAGSTELRRMLQQLGRFQHSALGSSTELEAAAMRATSVRRINLPGEAFTGAPLPAQDQVRGIKSQQMSASKERERMIQGIQGRLSVAGADHSAALRAVMSGFGEDSIEVAATEAPERHEARGAGMEVQIGLSRSFLAAGREWAKQSTLNKRQSIALLVICRQLDRVGGSDRADGGQLCQFIGGEGGTGKSRVIEALVGLFAARGMSNRILITATSGAAAARISGITIHSACGFSNDAMGGASAVKDVDRVQLPKQAKRFVHSQSRID</sequence>
<accession>A0A9Q8V9W8</accession>
<dbReference type="InterPro" id="IPR027417">
    <property type="entry name" value="P-loop_NTPase"/>
</dbReference>
<comment type="similarity">
    <text evidence="1">Belongs to the helicase family.</text>
</comment>
<name>A0A9Q8V9W8_9HYPO</name>
<dbReference type="GO" id="GO:0006281">
    <property type="term" value="P:DNA repair"/>
    <property type="evidence" value="ECO:0007669"/>
    <property type="project" value="UniProtKB-KW"/>
</dbReference>
<evidence type="ECO:0000313" key="3">
    <source>
        <dbReference type="EMBL" id="UNI17166.1"/>
    </source>
</evidence>
<dbReference type="Pfam" id="PF05970">
    <property type="entry name" value="PIF1"/>
    <property type="match status" value="1"/>
</dbReference>
<gene>
    <name evidence="3" type="ORF">JDV02_003542</name>
</gene>
<comment type="catalytic activity">
    <reaction evidence="1">
        <text>ATP + H2O = ADP + phosphate + H(+)</text>
        <dbReference type="Rhea" id="RHEA:13065"/>
        <dbReference type="ChEBI" id="CHEBI:15377"/>
        <dbReference type="ChEBI" id="CHEBI:15378"/>
        <dbReference type="ChEBI" id="CHEBI:30616"/>
        <dbReference type="ChEBI" id="CHEBI:43474"/>
        <dbReference type="ChEBI" id="CHEBI:456216"/>
        <dbReference type="EC" id="5.6.2.3"/>
    </reaction>
</comment>
<dbReference type="KEGG" id="ptkz:JDV02_003542"/>
<protein>
    <recommendedName>
        <fullName evidence="1">ATP-dependent DNA helicase</fullName>
        <ecNumber evidence="1">5.6.2.3</ecNumber>
    </recommendedName>
</protein>
<evidence type="ECO:0000259" key="2">
    <source>
        <dbReference type="Pfam" id="PF05970"/>
    </source>
</evidence>